<dbReference type="AlphaFoldDB" id="A0A518B1Q6"/>
<feature type="domain" description="SHSP" evidence="3">
    <location>
        <begin position="47"/>
        <end position="159"/>
    </location>
</feature>
<dbReference type="Pfam" id="PF00011">
    <property type="entry name" value="HSP20"/>
    <property type="match status" value="1"/>
</dbReference>
<proteinExistence type="inferred from homology"/>
<dbReference type="PANTHER" id="PTHR11527">
    <property type="entry name" value="HEAT-SHOCK PROTEIN 20 FAMILY MEMBER"/>
    <property type="match status" value="1"/>
</dbReference>
<sequence>MPLRDLLTKSPKEEPSESAVKKLKGEMERIFDRIVDEGVHLHDSFFGSTGEWLPAVDVSETVEEVIVIAELPGVDPATLDVTIQGQTLAIAGEKKPRVLASEEKVHETGCRYGCFIRRVTLPVDVDDSKTDATFANGVLTLHIAKVVTNPGKRIDIQAASAPFPGDDPLASTSC</sequence>
<evidence type="ECO:0000313" key="4">
    <source>
        <dbReference type="EMBL" id="QDU60913.1"/>
    </source>
</evidence>
<dbReference type="InterPro" id="IPR031107">
    <property type="entry name" value="Small_HSP"/>
</dbReference>
<dbReference type="PROSITE" id="PS01031">
    <property type="entry name" value="SHSP"/>
    <property type="match status" value="1"/>
</dbReference>
<dbReference type="EMBL" id="CP036279">
    <property type="protein sequence ID" value="QDU60913.1"/>
    <property type="molecule type" value="Genomic_DNA"/>
</dbReference>
<dbReference type="Gene3D" id="2.60.40.790">
    <property type="match status" value="1"/>
</dbReference>
<dbReference type="Proteomes" id="UP000317093">
    <property type="component" value="Chromosome"/>
</dbReference>
<organism evidence="4 5">
    <name type="scientific">Kolteria novifilia</name>
    <dbReference type="NCBI Taxonomy" id="2527975"/>
    <lineage>
        <taxon>Bacteria</taxon>
        <taxon>Pseudomonadati</taxon>
        <taxon>Planctomycetota</taxon>
        <taxon>Planctomycetia</taxon>
        <taxon>Kolteriales</taxon>
        <taxon>Kolteriaceae</taxon>
        <taxon>Kolteria</taxon>
    </lineage>
</organism>
<dbReference type="KEGG" id="knv:Pan216_17660"/>
<comment type="similarity">
    <text evidence="1 2">Belongs to the small heat shock protein (HSP20) family.</text>
</comment>
<evidence type="ECO:0000259" key="3">
    <source>
        <dbReference type="PROSITE" id="PS01031"/>
    </source>
</evidence>
<evidence type="ECO:0000313" key="5">
    <source>
        <dbReference type="Proteomes" id="UP000317093"/>
    </source>
</evidence>
<evidence type="ECO:0000256" key="1">
    <source>
        <dbReference type="PROSITE-ProRule" id="PRU00285"/>
    </source>
</evidence>
<dbReference type="SUPFAM" id="SSF49764">
    <property type="entry name" value="HSP20-like chaperones"/>
    <property type="match status" value="1"/>
</dbReference>
<protein>
    <submittedName>
        <fullName evidence="4">Spore protein SP21</fullName>
    </submittedName>
</protein>
<accession>A0A518B1Q6</accession>
<dbReference type="CDD" id="cd06464">
    <property type="entry name" value="ACD_sHsps-like"/>
    <property type="match status" value="1"/>
</dbReference>
<name>A0A518B1Q6_9BACT</name>
<dbReference type="InterPro" id="IPR008978">
    <property type="entry name" value="HSP20-like_chaperone"/>
</dbReference>
<keyword evidence="5" id="KW-1185">Reference proteome</keyword>
<gene>
    <name evidence="4" type="primary">hspA_2</name>
    <name evidence="4" type="ORF">Pan216_17660</name>
</gene>
<dbReference type="InterPro" id="IPR002068">
    <property type="entry name" value="A-crystallin/Hsp20_dom"/>
</dbReference>
<evidence type="ECO:0000256" key="2">
    <source>
        <dbReference type="RuleBase" id="RU003616"/>
    </source>
</evidence>
<reference evidence="4 5" key="1">
    <citation type="submission" date="2019-02" db="EMBL/GenBank/DDBJ databases">
        <title>Deep-cultivation of Planctomycetes and their phenomic and genomic characterization uncovers novel biology.</title>
        <authorList>
            <person name="Wiegand S."/>
            <person name="Jogler M."/>
            <person name="Boedeker C."/>
            <person name="Pinto D."/>
            <person name="Vollmers J."/>
            <person name="Rivas-Marin E."/>
            <person name="Kohn T."/>
            <person name="Peeters S.H."/>
            <person name="Heuer A."/>
            <person name="Rast P."/>
            <person name="Oberbeckmann S."/>
            <person name="Bunk B."/>
            <person name="Jeske O."/>
            <person name="Meyerdierks A."/>
            <person name="Storesund J.E."/>
            <person name="Kallscheuer N."/>
            <person name="Luecker S."/>
            <person name="Lage O.M."/>
            <person name="Pohl T."/>
            <person name="Merkel B.J."/>
            <person name="Hornburger P."/>
            <person name="Mueller R.-W."/>
            <person name="Bruemmer F."/>
            <person name="Labrenz M."/>
            <person name="Spormann A.M."/>
            <person name="Op den Camp H."/>
            <person name="Overmann J."/>
            <person name="Amann R."/>
            <person name="Jetten M.S.M."/>
            <person name="Mascher T."/>
            <person name="Medema M.H."/>
            <person name="Devos D.P."/>
            <person name="Kaster A.-K."/>
            <person name="Ovreas L."/>
            <person name="Rohde M."/>
            <person name="Galperin M.Y."/>
            <person name="Jogler C."/>
        </authorList>
    </citation>
    <scope>NUCLEOTIDE SEQUENCE [LARGE SCALE GENOMIC DNA]</scope>
    <source>
        <strain evidence="4 5">Pan216</strain>
    </source>
</reference>